<keyword evidence="3 7" id="KW-0812">Transmembrane</keyword>
<dbReference type="InterPro" id="IPR036197">
    <property type="entry name" value="NarG-like_sf"/>
</dbReference>
<reference evidence="9" key="1">
    <citation type="submission" date="2021-03" db="EMBL/GenBank/DDBJ databases">
        <title>Antimicrobial resistance genes in bacteria isolated from Japanese honey, and their potential for conferring macrolide and lincosamide resistance in the American foulbrood pathogen Paenibacillus larvae.</title>
        <authorList>
            <person name="Okamoto M."/>
            <person name="Kumagai M."/>
            <person name="Kanamori H."/>
            <person name="Takamatsu D."/>
        </authorList>
    </citation>
    <scope>NUCLEOTIDE SEQUENCE</scope>
    <source>
        <strain evidence="9">J27TS8</strain>
    </source>
</reference>
<dbReference type="AlphaFoldDB" id="A0A919WJ11"/>
<keyword evidence="10" id="KW-1185">Reference proteome</keyword>
<keyword evidence="4 7" id="KW-1133">Transmembrane helix</keyword>
<proteinExistence type="predicted"/>
<evidence type="ECO:0000259" key="8">
    <source>
        <dbReference type="Pfam" id="PF02665"/>
    </source>
</evidence>
<evidence type="ECO:0000256" key="7">
    <source>
        <dbReference type="SAM" id="Phobius"/>
    </source>
</evidence>
<evidence type="ECO:0000313" key="10">
    <source>
        <dbReference type="Proteomes" id="UP000682111"/>
    </source>
</evidence>
<dbReference type="RefSeq" id="WP_137742670.1">
    <property type="nucleotide sequence ID" value="NZ_BORC01000004.1"/>
</dbReference>
<dbReference type="OrthoDB" id="2876713at2"/>
<gene>
    <name evidence="9" type="ORF">J27TS8_29310</name>
</gene>
<feature type="transmembrane region" description="Helical" evidence="7">
    <location>
        <begin position="106"/>
        <end position="125"/>
    </location>
</feature>
<evidence type="ECO:0000256" key="1">
    <source>
        <dbReference type="ARBA" id="ARBA00004651"/>
    </source>
</evidence>
<dbReference type="Pfam" id="PF02665">
    <property type="entry name" value="Nitrate_red_gam"/>
    <property type="match status" value="1"/>
</dbReference>
<evidence type="ECO:0000256" key="5">
    <source>
        <dbReference type="ARBA" id="ARBA00023002"/>
    </source>
</evidence>
<protein>
    <recommendedName>
        <fullName evidence="8">NarG-like domain-containing protein</fullName>
    </recommendedName>
</protein>
<dbReference type="InterPro" id="IPR023234">
    <property type="entry name" value="NarG-like_domain"/>
</dbReference>
<evidence type="ECO:0000256" key="2">
    <source>
        <dbReference type="ARBA" id="ARBA00022475"/>
    </source>
</evidence>
<feature type="transmembrane region" description="Helical" evidence="7">
    <location>
        <begin position="6"/>
        <end position="26"/>
    </location>
</feature>
<sequence>MDLLQIIIWLIYPYVVVAVLGMALIWRVNGPSVQEEMKFLYKLGAIVNRMILVLMVLSFLSGFGVIAFYSMTNEPEKLFYWVRSLIYLQPDLDLIGSISFLSRTHFLLLLTLLLALSFSKYIGLLSRPIQLFKGIGRNQ</sequence>
<name>A0A919WJ11_9BACI</name>
<evidence type="ECO:0000313" key="9">
    <source>
        <dbReference type="EMBL" id="GIN62938.1"/>
    </source>
</evidence>
<keyword evidence="5" id="KW-0560">Oxidoreductase</keyword>
<comment type="caution">
    <text evidence="9">The sequence shown here is derived from an EMBL/GenBank/DDBJ whole genome shotgun (WGS) entry which is preliminary data.</text>
</comment>
<dbReference type="Gene3D" id="1.20.950.20">
    <property type="entry name" value="Transmembrane di-heme cytochromes, Chain C"/>
    <property type="match status" value="1"/>
</dbReference>
<organism evidence="9 10">
    <name type="scientific">Robertmurraya siralis</name>
    <dbReference type="NCBI Taxonomy" id="77777"/>
    <lineage>
        <taxon>Bacteria</taxon>
        <taxon>Bacillati</taxon>
        <taxon>Bacillota</taxon>
        <taxon>Bacilli</taxon>
        <taxon>Bacillales</taxon>
        <taxon>Bacillaceae</taxon>
        <taxon>Robertmurraya</taxon>
    </lineage>
</organism>
<accession>A0A919WJ11</accession>
<keyword evidence="6 7" id="KW-0472">Membrane</keyword>
<dbReference type="GO" id="GO:0005886">
    <property type="term" value="C:plasma membrane"/>
    <property type="evidence" value="ECO:0007669"/>
    <property type="project" value="UniProtKB-SubCell"/>
</dbReference>
<feature type="domain" description="NarG-like" evidence="8">
    <location>
        <begin position="46"/>
        <end position="131"/>
    </location>
</feature>
<feature type="transmembrane region" description="Helical" evidence="7">
    <location>
        <begin position="46"/>
        <end position="71"/>
    </location>
</feature>
<dbReference type="Proteomes" id="UP000682111">
    <property type="component" value="Unassembled WGS sequence"/>
</dbReference>
<comment type="subcellular location">
    <subcellularLocation>
        <location evidence="1">Cell membrane</location>
        <topology evidence="1">Multi-pass membrane protein</topology>
    </subcellularLocation>
</comment>
<evidence type="ECO:0000256" key="3">
    <source>
        <dbReference type="ARBA" id="ARBA00022692"/>
    </source>
</evidence>
<evidence type="ECO:0000256" key="6">
    <source>
        <dbReference type="ARBA" id="ARBA00023136"/>
    </source>
</evidence>
<keyword evidence="2" id="KW-1003">Cell membrane</keyword>
<dbReference type="SUPFAM" id="SSF103501">
    <property type="entry name" value="Respiratory nitrate reductase 1 gamma chain"/>
    <property type="match status" value="1"/>
</dbReference>
<evidence type="ECO:0000256" key="4">
    <source>
        <dbReference type="ARBA" id="ARBA00022989"/>
    </source>
</evidence>
<dbReference type="EMBL" id="BORC01000004">
    <property type="protein sequence ID" value="GIN62938.1"/>
    <property type="molecule type" value="Genomic_DNA"/>
</dbReference>
<dbReference type="GO" id="GO:0016491">
    <property type="term" value="F:oxidoreductase activity"/>
    <property type="evidence" value="ECO:0007669"/>
    <property type="project" value="UniProtKB-KW"/>
</dbReference>